<organism evidence="1 2">
    <name type="scientific">Spiromyces aspiralis</name>
    <dbReference type="NCBI Taxonomy" id="68401"/>
    <lineage>
        <taxon>Eukaryota</taxon>
        <taxon>Fungi</taxon>
        <taxon>Fungi incertae sedis</taxon>
        <taxon>Zoopagomycota</taxon>
        <taxon>Kickxellomycotina</taxon>
        <taxon>Kickxellomycetes</taxon>
        <taxon>Kickxellales</taxon>
        <taxon>Kickxellaceae</taxon>
        <taxon>Spiromyces</taxon>
    </lineage>
</organism>
<dbReference type="Proteomes" id="UP001145114">
    <property type="component" value="Unassembled WGS sequence"/>
</dbReference>
<name>A0ACC1HRK2_9FUNG</name>
<sequence>MTVGAVFGRLLGTFVEYQIKQHPNWPIFSSCPANGSRCIIPGLYALVGAGATLTGVSRTTISVAVILFELTGSLTYTLPVMVSIITAKWVADCFNPKGIYDLLIENAGHPYLETKTEYIFNKRTAGELMETDIEVIQTNRDNSLNKIRRKLAKLALRGYSDGGLPIVDSRGMLIGYIACNEIEYALSQCSELPSQTPCFFDNPLVNSSVSAGEVAAARTELFGEDPAPSETPMRRCAPIPNPDQFHGTIQDSSDSTDSSNTEYLRSGTSLLTGMVRSIEGAFSRLADA</sequence>
<evidence type="ECO:0000313" key="1">
    <source>
        <dbReference type="EMBL" id="KAJ1676984.1"/>
    </source>
</evidence>
<evidence type="ECO:0000313" key="2">
    <source>
        <dbReference type="Proteomes" id="UP001145114"/>
    </source>
</evidence>
<gene>
    <name evidence="1" type="ORF">EV182_007123</name>
</gene>
<comment type="caution">
    <text evidence="1">The sequence shown here is derived from an EMBL/GenBank/DDBJ whole genome shotgun (WGS) entry which is preliminary data.</text>
</comment>
<dbReference type="EMBL" id="JAMZIH010003198">
    <property type="protein sequence ID" value="KAJ1676984.1"/>
    <property type="molecule type" value="Genomic_DNA"/>
</dbReference>
<accession>A0ACC1HRK2</accession>
<keyword evidence="2" id="KW-1185">Reference proteome</keyword>
<protein>
    <submittedName>
        <fullName evidence="1">Uncharacterized protein</fullName>
    </submittedName>
</protein>
<reference evidence="1" key="1">
    <citation type="submission" date="2022-06" db="EMBL/GenBank/DDBJ databases">
        <title>Phylogenomic reconstructions and comparative analyses of Kickxellomycotina fungi.</title>
        <authorList>
            <person name="Reynolds N.K."/>
            <person name="Stajich J.E."/>
            <person name="Barry K."/>
            <person name="Grigoriev I.V."/>
            <person name="Crous P."/>
            <person name="Smith M.E."/>
        </authorList>
    </citation>
    <scope>NUCLEOTIDE SEQUENCE</scope>
    <source>
        <strain evidence="1">RSA 2271</strain>
    </source>
</reference>
<proteinExistence type="predicted"/>
<feature type="non-terminal residue" evidence="1">
    <location>
        <position position="288"/>
    </location>
</feature>